<protein>
    <submittedName>
        <fullName evidence="1">Uncharacterized protein</fullName>
    </submittedName>
</protein>
<dbReference type="AlphaFoldDB" id="A0A0V1KIC3"/>
<reference evidence="1 2" key="1">
    <citation type="submission" date="2015-05" db="EMBL/GenBank/DDBJ databases">
        <title>Evolution of Trichinella species and genotypes.</title>
        <authorList>
            <person name="Korhonen P.K."/>
            <person name="Edoardo P."/>
            <person name="Giuseppe L.R."/>
            <person name="Gasser R.B."/>
        </authorList>
    </citation>
    <scope>NUCLEOTIDE SEQUENCE [LARGE SCALE GENOMIC DNA]</scope>
    <source>
        <strain evidence="1">ISS10</strain>
    </source>
</reference>
<gene>
    <name evidence="1" type="ORF">T02_2918</name>
</gene>
<name>A0A0V1KIC3_9BILA</name>
<evidence type="ECO:0000313" key="1">
    <source>
        <dbReference type="EMBL" id="KRZ46980.1"/>
    </source>
</evidence>
<keyword evidence="2" id="KW-1185">Reference proteome</keyword>
<dbReference type="Proteomes" id="UP000054721">
    <property type="component" value="Unassembled WGS sequence"/>
</dbReference>
<accession>A0A0V1KIC3</accession>
<comment type="caution">
    <text evidence="1">The sequence shown here is derived from an EMBL/GenBank/DDBJ whole genome shotgun (WGS) entry which is preliminary data.</text>
</comment>
<evidence type="ECO:0000313" key="2">
    <source>
        <dbReference type="Proteomes" id="UP000054721"/>
    </source>
</evidence>
<organism evidence="1 2">
    <name type="scientific">Trichinella nativa</name>
    <dbReference type="NCBI Taxonomy" id="6335"/>
    <lineage>
        <taxon>Eukaryota</taxon>
        <taxon>Metazoa</taxon>
        <taxon>Ecdysozoa</taxon>
        <taxon>Nematoda</taxon>
        <taxon>Enoplea</taxon>
        <taxon>Dorylaimia</taxon>
        <taxon>Trichinellida</taxon>
        <taxon>Trichinellidae</taxon>
        <taxon>Trichinella</taxon>
    </lineage>
</organism>
<proteinExistence type="predicted"/>
<sequence>MAPGTAARLSHIPAACTAQMPCLVSSPEVSSLAACPGVVQGIPVPALQCEVFLNKPA</sequence>
<dbReference type="EMBL" id="JYDW01001650">
    <property type="protein sequence ID" value="KRZ46980.1"/>
    <property type="molecule type" value="Genomic_DNA"/>
</dbReference>